<evidence type="ECO:0000313" key="4">
    <source>
        <dbReference type="Proteomes" id="UP000187406"/>
    </source>
</evidence>
<evidence type="ECO:0000256" key="1">
    <source>
        <dbReference type="SAM" id="MobiDB-lite"/>
    </source>
</evidence>
<evidence type="ECO:0000256" key="2">
    <source>
        <dbReference type="SAM" id="Phobius"/>
    </source>
</evidence>
<feature type="transmembrane region" description="Helical" evidence="2">
    <location>
        <begin position="96"/>
        <end position="115"/>
    </location>
</feature>
<proteinExistence type="predicted"/>
<accession>A0A1Q3BUH4</accession>
<dbReference type="InParanoid" id="A0A1Q3BUH4"/>
<keyword evidence="4" id="KW-1185">Reference proteome</keyword>
<feature type="region of interest" description="Disordered" evidence="1">
    <location>
        <begin position="15"/>
        <end position="51"/>
    </location>
</feature>
<dbReference type="FunCoup" id="A0A1Q3BUH4">
    <property type="interactions" value="11"/>
</dbReference>
<comment type="caution">
    <text evidence="3">The sequence shown here is derived from an EMBL/GenBank/DDBJ whole genome shotgun (WGS) entry which is preliminary data.</text>
</comment>
<name>A0A1Q3BUH4_CEPFO</name>
<organism evidence="3 4">
    <name type="scientific">Cephalotus follicularis</name>
    <name type="common">Albany pitcher plant</name>
    <dbReference type="NCBI Taxonomy" id="3775"/>
    <lineage>
        <taxon>Eukaryota</taxon>
        <taxon>Viridiplantae</taxon>
        <taxon>Streptophyta</taxon>
        <taxon>Embryophyta</taxon>
        <taxon>Tracheophyta</taxon>
        <taxon>Spermatophyta</taxon>
        <taxon>Magnoliopsida</taxon>
        <taxon>eudicotyledons</taxon>
        <taxon>Gunneridae</taxon>
        <taxon>Pentapetalae</taxon>
        <taxon>rosids</taxon>
        <taxon>fabids</taxon>
        <taxon>Oxalidales</taxon>
        <taxon>Cephalotaceae</taxon>
        <taxon>Cephalotus</taxon>
    </lineage>
</organism>
<keyword evidence="2" id="KW-0812">Transmembrane</keyword>
<reference evidence="4" key="1">
    <citation type="submission" date="2016-04" db="EMBL/GenBank/DDBJ databases">
        <title>Cephalotus genome sequencing.</title>
        <authorList>
            <person name="Fukushima K."/>
            <person name="Hasebe M."/>
            <person name="Fang X."/>
        </authorList>
    </citation>
    <scope>NUCLEOTIDE SEQUENCE [LARGE SCALE GENOMIC DNA]</scope>
    <source>
        <strain evidence="4">cv. St1</strain>
    </source>
</reference>
<keyword evidence="2" id="KW-1133">Transmembrane helix</keyword>
<protein>
    <recommendedName>
        <fullName evidence="5">Transmembrane protein</fullName>
    </recommendedName>
</protein>
<dbReference type="EMBL" id="BDDD01000923">
    <property type="protein sequence ID" value="GAV71542.1"/>
    <property type="molecule type" value="Genomic_DNA"/>
</dbReference>
<sequence>MKEWSLVAIKDRSHKNNNNNDLSIFPPNNHENLHIPSQQHSNQQQQKQKQFDAYRLAPPRSPIKCLGIGFEVLRAKICSIAASFWSYNDDSARGSVWSFLPAAGVALMLTMWWLSRRLRRQSRDRLNMDRLMVAIKERDEKIIQLLHHIVQMNEVLLAHHKIPASKLAN</sequence>
<dbReference type="PANTHER" id="PTHR37206:SF1">
    <property type="entry name" value="TRANSMEMBRANE PROTEIN"/>
    <property type="match status" value="1"/>
</dbReference>
<evidence type="ECO:0008006" key="5">
    <source>
        <dbReference type="Google" id="ProtNLM"/>
    </source>
</evidence>
<dbReference type="AlphaFoldDB" id="A0A1Q3BUH4"/>
<feature type="compositionally biased region" description="Low complexity" evidence="1">
    <location>
        <begin position="37"/>
        <end position="48"/>
    </location>
</feature>
<gene>
    <name evidence="3" type="ORF">CFOL_v3_15034</name>
</gene>
<dbReference type="PANTHER" id="PTHR37206">
    <property type="entry name" value="TRANSMEMBRANE PROTEIN"/>
    <property type="match status" value="1"/>
</dbReference>
<dbReference type="Proteomes" id="UP000187406">
    <property type="component" value="Unassembled WGS sequence"/>
</dbReference>
<keyword evidence="2" id="KW-0472">Membrane</keyword>
<dbReference type="OrthoDB" id="1087988at2759"/>
<evidence type="ECO:0000313" key="3">
    <source>
        <dbReference type="EMBL" id="GAV71542.1"/>
    </source>
</evidence>